<evidence type="ECO:0000256" key="5">
    <source>
        <dbReference type="SAM" id="Coils"/>
    </source>
</evidence>
<keyword evidence="10" id="KW-1185">Reference proteome</keyword>
<feature type="compositionally biased region" description="Low complexity" evidence="6">
    <location>
        <begin position="112"/>
        <end position="126"/>
    </location>
</feature>
<feature type="compositionally biased region" description="Basic and acidic residues" evidence="6">
    <location>
        <begin position="247"/>
        <end position="273"/>
    </location>
</feature>
<feature type="compositionally biased region" description="Polar residues" evidence="6">
    <location>
        <begin position="627"/>
        <end position="636"/>
    </location>
</feature>
<name>A0A9N9SNY6_DIABA</name>
<feature type="compositionally biased region" description="Basic and acidic residues" evidence="6">
    <location>
        <begin position="79"/>
        <end position="88"/>
    </location>
</feature>
<dbReference type="OrthoDB" id="6159259at2759"/>
<evidence type="ECO:0008006" key="11">
    <source>
        <dbReference type="Google" id="ProtNLM"/>
    </source>
</evidence>
<dbReference type="EMBL" id="OU898285">
    <property type="protein sequence ID" value="CAG9828839.1"/>
    <property type="molecule type" value="Genomic_DNA"/>
</dbReference>
<feature type="region of interest" description="Disordered" evidence="6">
    <location>
        <begin position="236"/>
        <end position="307"/>
    </location>
</feature>
<dbReference type="InterPro" id="IPR000504">
    <property type="entry name" value="RRM_dom"/>
</dbReference>
<dbReference type="Gene3D" id="1.10.720.30">
    <property type="entry name" value="SAP domain"/>
    <property type="match status" value="1"/>
</dbReference>
<dbReference type="InterPro" id="IPR036361">
    <property type="entry name" value="SAP_dom_sf"/>
</dbReference>
<dbReference type="SUPFAM" id="SSF68906">
    <property type="entry name" value="SAP domain"/>
    <property type="match status" value="1"/>
</dbReference>
<feature type="compositionally biased region" description="Basic and acidic residues" evidence="6">
    <location>
        <begin position="421"/>
        <end position="438"/>
    </location>
</feature>
<evidence type="ECO:0000313" key="10">
    <source>
        <dbReference type="Proteomes" id="UP001153709"/>
    </source>
</evidence>
<feature type="coiled-coil region" evidence="5">
    <location>
        <begin position="316"/>
        <end position="388"/>
    </location>
</feature>
<dbReference type="SMART" id="SM00513">
    <property type="entry name" value="SAP"/>
    <property type="match status" value="1"/>
</dbReference>
<evidence type="ECO:0000256" key="1">
    <source>
        <dbReference type="ARBA" id="ARBA00004123"/>
    </source>
</evidence>
<dbReference type="SUPFAM" id="SSF54928">
    <property type="entry name" value="RNA-binding domain, RBD"/>
    <property type="match status" value="1"/>
</dbReference>
<dbReference type="CDD" id="cd12417">
    <property type="entry name" value="RRM_SAFB_like"/>
    <property type="match status" value="1"/>
</dbReference>
<dbReference type="InterPro" id="IPR035979">
    <property type="entry name" value="RBD_domain_sf"/>
</dbReference>
<dbReference type="AlphaFoldDB" id="A0A9N9SNY6"/>
<feature type="domain" description="SAP" evidence="8">
    <location>
        <begin position="9"/>
        <end position="43"/>
    </location>
</feature>
<dbReference type="PROSITE" id="PS50102">
    <property type="entry name" value="RRM"/>
    <property type="match status" value="1"/>
</dbReference>
<dbReference type="SMART" id="SM00360">
    <property type="entry name" value="RRM"/>
    <property type="match status" value="1"/>
</dbReference>
<dbReference type="GO" id="GO:0043565">
    <property type="term" value="F:sequence-specific DNA binding"/>
    <property type="evidence" value="ECO:0007669"/>
    <property type="project" value="TreeGrafter"/>
</dbReference>
<evidence type="ECO:0000313" key="9">
    <source>
        <dbReference type="EMBL" id="CAG9828839.1"/>
    </source>
</evidence>
<dbReference type="PROSITE" id="PS50800">
    <property type="entry name" value="SAP"/>
    <property type="match status" value="1"/>
</dbReference>
<feature type="region of interest" description="Disordered" evidence="6">
    <location>
        <begin position="497"/>
        <end position="642"/>
    </location>
</feature>
<feature type="compositionally biased region" description="Polar residues" evidence="6">
    <location>
        <begin position="574"/>
        <end position="586"/>
    </location>
</feature>
<dbReference type="InterPro" id="IPR051738">
    <property type="entry name" value="SAF_Modulators"/>
</dbReference>
<dbReference type="Gene3D" id="3.30.70.330">
    <property type="match status" value="1"/>
</dbReference>
<dbReference type="GO" id="GO:0003723">
    <property type="term" value="F:RNA binding"/>
    <property type="evidence" value="ECO:0007669"/>
    <property type="project" value="UniProtKB-UniRule"/>
</dbReference>
<gene>
    <name evidence="9" type="ORF">DIABBA_LOCUS2726</name>
</gene>
<dbReference type="GO" id="GO:0005634">
    <property type="term" value="C:nucleus"/>
    <property type="evidence" value="ECO:0007669"/>
    <property type="project" value="UniProtKB-SubCell"/>
</dbReference>
<evidence type="ECO:0000256" key="2">
    <source>
        <dbReference type="ARBA" id="ARBA00022884"/>
    </source>
</evidence>
<dbReference type="GO" id="GO:0006357">
    <property type="term" value="P:regulation of transcription by RNA polymerase II"/>
    <property type="evidence" value="ECO:0007669"/>
    <property type="project" value="TreeGrafter"/>
</dbReference>
<keyword evidence="2 4" id="KW-0694">RNA-binding</keyword>
<evidence type="ECO:0000256" key="6">
    <source>
        <dbReference type="SAM" id="MobiDB-lite"/>
    </source>
</evidence>
<keyword evidence="5" id="KW-0175">Coiled coil</keyword>
<feature type="compositionally biased region" description="Basic and acidic residues" evidence="6">
    <location>
        <begin position="502"/>
        <end position="544"/>
    </location>
</feature>
<proteinExistence type="predicted"/>
<sequence length="642" mass="73887">MSEIESRKLADLRVIDLRLELERRGLDKNGVKQALLERLTKHLSDQGFDPATYIFKKNSQNEAAEDTEEDGKNQTNNDASKKVTDGHESPILLSLEEDEGASNSDKKKGEDSNQSSSGQASSGTTNGENSENRARDSKSEKKLGSKSNPTVVWISNLAENTRASDLKQALSACGRVTGAKIVVNARFPGSCCFGYVTMGSVEDVENVIEKLNNTELKGQMIKIEKYDLVRAVQLKKNEKSQTSSKDTQPKLKDPKKDDEKKAEKKGGGKKIDSETPVGRNEAVRARSRGRKDSRDKPTIRSHSRVRHERDVLTFDKIREERDRQRLREKERILRDEIRRRREEASRNREVERRQQIEARRLDREKKKLEIEKERIAREKASLARIERESLHWEKQKKLDYEMTNTFEKDMDRRVSKRSAPFRREEFERKRPAYDRHFNEPPPPPSLKPRETSPQNFGSRSKELYAKSVKYSVPKRDSLYPEKRREYDIGRSTVMGRQVADSYESRDARAVGHPRSKEARFEVPNRDTGRERSPHFRSGREERRPGNMKLDMPSGPSRDVGQRNIESRAGPVPWANNSHKPIGSNTAPKFFEKEPWRPNDFPRWPPQMTPSRPFGHMGGPVCPPPPTINSYPDSRFNSGIRKY</sequence>
<feature type="domain" description="RRM" evidence="7">
    <location>
        <begin position="150"/>
        <end position="228"/>
    </location>
</feature>
<reference evidence="9" key="1">
    <citation type="submission" date="2022-01" db="EMBL/GenBank/DDBJ databases">
        <authorList>
            <person name="King R."/>
        </authorList>
    </citation>
    <scope>NUCLEOTIDE SEQUENCE</scope>
</reference>
<organism evidence="9 10">
    <name type="scientific">Diabrotica balteata</name>
    <name type="common">Banded cucumber beetle</name>
    <dbReference type="NCBI Taxonomy" id="107213"/>
    <lineage>
        <taxon>Eukaryota</taxon>
        <taxon>Metazoa</taxon>
        <taxon>Ecdysozoa</taxon>
        <taxon>Arthropoda</taxon>
        <taxon>Hexapoda</taxon>
        <taxon>Insecta</taxon>
        <taxon>Pterygota</taxon>
        <taxon>Neoptera</taxon>
        <taxon>Endopterygota</taxon>
        <taxon>Coleoptera</taxon>
        <taxon>Polyphaga</taxon>
        <taxon>Cucujiformia</taxon>
        <taxon>Chrysomeloidea</taxon>
        <taxon>Chrysomelidae</taxon>
        <taxon>Galerucinae</taxon>
        <taxon>Diabroticina</taxon>
        <taxon>Diabroticites</taxon>
        <taxon>Diabrotica</taxon>
    </lineage>
</organism>
<feature type="region of interest" description="Disordered" evidence="6">
    <location>
        <begin position="54"/>
        <end position="147"/>
    </location>
</feature>
<keyword evidence="3" id="KW-0539">Nucleus</keyword>
<dbReference type="Pfam" id="PF00076">
    <property type="entry name" value="RRM_1"/>
    <property type="match status" value="1"/>
</dbReference>
<feature type="region of interest" description="Disordered" evidence="6">
    <location>
        <begin position="405"/>
        <end position="467"/>
    </location>
</feature>
<evidence type="ECO:0000256" key="3">
    <source>
        <dbReference type="ARBA" id="ARBA00023242"/>
    </source>
</evidence>
<protein>
    <recommendedName>
        <fullName evidence="11">SAFB-like transcription modulator</fullName>
    </recommendedName>
</protein>
<dbReference type="InterPro" id="IPR003034">
    <property type="entry name" value="SAP_dom"/>
</dbReference>
<dbReference type="InterPro" id="IPR012677">
    <property type="entry name" value="Nucleotide-bd_a/b_plait_sf"/>
</dbReference>
<dbReference type="Proteomes" id="UP001153709">
    <property type="component" value="Chromosome 10"/>
</dbReference>
<dbReference type="PANTHER" id="PTHR15683">
    <property type="entry name" value="SCAFFOLD ATTACHMENT FACTOR B-RELATED"/>
    <property type="match status" value="1"/>
</dbReference>
<evidence type="ECO:0000259" key="8">
    <source>
        <dbReference type="PROSITE" id="PS50800"/>
    </source>
</evidence>
<dbReference type="PANTHER" id="PTHR15683:SF8">
    <property type="entry name" value="SCAFFOLD ATTACHMENT FACTOR B, ISOFORM B"/>
    <property type="match status" value="1"/>
</dbReference>
<comment type="subcellular location">
    <subcellularLocation>
        <location evidence="1">Nucleus</location>
    </subcellularLocation>
</comment>
<accession>A0A9N9SNY6</accession>
<dbReference type="Pfam" id="PF02037">
    <property type="entry name" value="SAP"/>
    <property type="match status" value="1"/>
</dbReference>
<dbReference type="GO" id="GO:0050684">
    <property type="term" value="P:regulation of mRNA processing"/>
    <property type="evidence" value="ECO:0007669"/>
    <property type="project" value="TreeGrafter"/>
</dbReference>
<evidence type="ECO:0000259" key="7">
    <source>
        <dbReference type="PROSITE" id="PS50102"/>
    </source>
</evidence>
<feature type="compositionally biased region" description="Basic and acidic residues" evidence="6">
    <location>
        <begin position="130"/>
        <end position="143"/>
    </location>
</feature>
<evidence type="ECO:0000256" key="4">
    <source>
        <dbReference type="PROSITE-ProRule" id="PRU00176"/>
    </source>
</evidence>